<dbReference type="Gene3D" id="3.40.640.10">
    <property type="entry name" value="Type I PLP-dependent aspartate aminotransferase-like (Major domain)"/>
    <property type="match status" value="1"/>
</dbReference>
<keyword evidence="9" id="KW-1185">Reference proteome</keyword>
<keyword evidence="4" id="KW-0663">Pyridoxal phosphate</keyword>
<reference evidence="8 9" key="1">
    <citation type="submission" date="2023-11" db="EMBL/GenBank/DDBJ databases">
        <title>MicrobeMod: A computational toolkit for identifying prokaryotic methylation and restriction-modification with nanopore sequencing.</title>
        <authorList>
            <person name="Crits-Christoph A."/>
            <person name="Kang S.C."/>
            <person name="Lee H."/>
            <person name="Ostrov N."/>
        </authorList>
    </citation>
    <scope>NUCLEOTIDE SEQUENCE [LARGE SCALE GENOMIC DNA]</scope>
    <source>
        <strain evidence="8 9">DSMZ 700</strain>
    </source>
</reference>
<dbReference type="PIRSF" id="PIRSF017617">
    <property type="entry name" value="Thr_aldolase"/>
    <property type="match status" value="1"/>
</dbReference>
<evidence type="ECO:0000256" key="4">
    <source>
        <dbReference type="ARBA" id="ARBA00022898"/>
    </source>
</evidence>
<evidence type="ECO:0000313" key="9">
    <source>
        <dbReference type="Proteomes" id="UP001279553"/>
    </source>
</evidence>
<dbReference type="InterPro" id="IPR015424">
    <property type="entry name" value="PyrdxlP-dep_Trfase"/>
</dbReference>
<dbReference type="Proteomes" id="UP001279553">
    <property type="component" value="Unassembled WGS sequence"/>
</dbReference>
<dbReference type="GO" id="GO:0006567">
    <property type="term" value="P:L-threonine catabolic process"/>
    <property type="evidence" value="ECO:0007669"/>
    <property type="project" value="TreeGrafter"/>
</dbReference>
<dbReference type="InterPro" id="IPR015422">
    <property type="entry name" value="PyrdxlP-dep_Trfase_small"/>
</dbReference>
<dbReference type="EMBL" id="JAWXYB010000018">
    <property type="protein sequence ID" value="MDX5930002.1"/>
    <property type="molecule type" value="Genomic_DNA"/>
</dbReference>
<protein>
    <submittedName>
        <fullName evidence="8">Threonine aldolase family protein</fullName>
    </submittedName>
</protein>
<evidence type="ECO:0000256" key="5">
    <source>
        <dbReference type="ARBA" id="ARBA00023239"/>
    </source>
</evidence>
<evidence type="ECO:0000259" key="7">
    <source>
        <dbReference type="Pfam" id="PF01212"/>
    </source>
</evidence>
<evidence type="ECO:0000313" key="8">
    <source>
        <dbReference type="EMBL" id="MDX5930002.1"/>
    </source>
</evidence>
<dbReference type="PANTHER" id="PTHR48097:SF9">
    <property type="entry name" value="L-THREONINE ALDOLASE"/>
    <property type="match status" value="1"/>
</dbReference>
<comment type="similarity">
    <text evidence="2">Belongs to the threonine aldolase family.</text>
</comment>
<feature type="domain" description="Aromatic amino acid beta-eliminating lyase/threonine aldolase" evidence="7">
    <location>
        <begin position="18"/>
        <end position="301"/>
    </location>
</feature>
<keyword evidence="5" id="KW-0456">Lyase</keyword>
<dbReference type="PANTHER" id="PTHR48097">
    <property type="entry name" value="L-THREONINE ALDOLASE-RELATED"/>
    <property type="match status" value="1"/>
</dbReference>
<accession>A0AAW9DN13</accession>
<dbReference type="InterPro" id="IPR015421">
    <property type="entry name" value="PyrdxlP-dep_Trfase_major"/>
</dbReference>
<dbReference type="FunFam" id="3.40.640.10:FF:000030">
    <property type="entry name" value="Low-specificity L-threonine aldolase"/>
    <property type="match status" value="1"/>
</dbReference>
<dbReference type="GO" id="GO:0008732">
    <property type="term" value="F:L-allo-threonine aldolase activity"/>
    <property type="evidence" value="ECO:0007669"/>
    <property type="project" value="TreeGrafter"/>
</dbReference>
<gene>
    <name evidence="8" type="ORF">SIL87_04385</name>
</gene>
<dbReference type="Pfam" id="PF01212">
    <property type="entry name" value="Beta_elim_lyase"/>
    <property type="match status" value="1"/>
</dbReference>
<feature type="modified residue" description="N6-(pyridoxal phosphate)lysine" evidence="6">
    <location>
        <position position="213"/>
    </location>
</feature>
<dbReference type="GO" id="GO:0006545">
    <property type="term" value="P:glycine biosynthetic process"/>
    <property type="evidence" value="ECO:0007669"/>
    <property type="project" value="TreeGrafter"/>
</dbReference>
<dbReference type="NCBIfam" id="NF041359">
    <property type="entry name" value="GntG_guanitoxin"/>
    <property type="match status" value="1"/>
</dbReference>
<dbReference type="InterPro" id="IPR001597">
    <property type="entry name" value="ArAA_b-elim_lyase/Thr_aldolase"/>
</dbReference>
<dbReference type="Gene3D" id="3.90.1150.10">
    <property type="entry name" value="Aspartate Aminotransferase, domain 1"/>
    <property type="match status" value="1"/>
</dbReference>
<comment type="cofactor">
    <cofactor evidence="1">
        <name>pyridoxal 5'-phosphate</name>
        <dbReference type="ChEBI" id="CHEBI:597326"/>
    </cofactor>
</comment>
<dbReference type="RefSeq" id="WP_319612975.1">
    <property type="nucleotide sequence ID" value="NZ_JAWXYB010000018.1"/>
</dbReference>
<evidence type="ECO:0000256" key="6">
    <source>
        <dbReference type="PIRSR" id="PIRSR017617-1"/>
    </source>
</evidence>
<comment type="subunit">
    <text evidence="3">Homotetramer.</text>
</comment>
<evidence type="ECO:0000256" key="3">
    <source>
        <dbReference type="ARBA" id="ARBA00011881"/>
    </source>
</evidence>
<sequence length="352" mass="36882">MYAPLPLDPTAPPVTINLFSDTQTRPSRAMREAMLDAEVGDEQLGLDPTVNALCARVAALLGKEAAMFLPSGAMCNSVAILTHCRPGDEIIAHESAHIIEAEGGAPWALAGARVHGLHGARGFFTPDDLRASLRAPSRYSAPQTLLEVEQTSNLGGGAIWPLDVLQQLAGIAHEAGMATHMDGARLMNAVVASGIAAADYAAPFDTAWIDFTKGLGAPLGAVLAGSAEVIDRAWRWKQRLGGALRQAGICAAACLYALDHNVDRLAEDHANARRLAAGLAGIAGLQVETPETNLVYADVAASGRSPNDWAASLRAQGIMVSVMGRTRLRLCTHLDVTAGMIETTIAAFTAIN</sequence>
<organism evidence="8 9">
    <name type="scientific">Acidiphilium acidophilum</name>
    <name type="common">Thiobacillus acidophilus</name>
    <dbReference type="NCBI Taxonomy" id="76588"/>
    <lineage>
        <taxon>Bacteria</taxon>
        <taxon>Pseudomonadati</taxon>
        <taxon>Pseudomonadota</taxon>
        <taxon>Alphaproteobacteria</taxon>
        <taxon>Acetobacterales</taxon>
        <taxon>Acidocellaceae</taxon>
        <taxon>Acidiphilium</taxon>
    </lineage>
</organism>
<name>A0AAW9DN13_ACIAO</name>
<evidence type="ECO:0000256" key="2">
    <source>
        <dbReference type="ARBA" id="ARBA00006966"/>
    </source>
</evidence>
<evidence type="ECO:0000256" key="1">
    <source>
        <dbReference type="ARBA" id="ARBA00001933"/>
    </source>
</evidence>
<dbReference type="InterPro" id="IPR023603">
    <property type="entry name" value="Low_specificity_L-TA-like"/>
</dbReference>
<dbReference type="GO" id="GO:0005829">
    <property type="term" value="C:cytosol"/>
    <property type="evidence" value="ECO:0007669"/>
    <property type="project" value="TreeGrafter"/>
</dbReference>
<proteinExistence type="inferred from homology"/>
<dbReference type="AlphaFoldDB" id="A0AAW9DN13"/>
<comment type="caution">
    <text evidence="8">The sequence shown here is derived from an EMBL/GenBank/DDBJ whole genome shotgun (WGS) entry which is preliminary data.</text>
</comment>
<dbReference type="SUPFAM" id="SSF53383">
    <property type="entry name" value="PLP-dependent transferases"/>
    <property type="match status" value="1"/>
</dbReference>